<accession>A0A8J6NRY8</accession>
<proteinExistence type="predicted"/>
<dbReference type="CDD" id="cd07043">
    <property type="entry name" value="STAS_anti-anti-sigma_factors"/>
    <property type="match status" value="1"/>
</dbReference>
<comment type="caution">
    <text evidence="2">The sequence shown here is derived from an EMBL/GenBank/DDBJ whole genome shotgun (WGS) entry which is preliminary data.</text>
</comment>
<dbReference type="Proteomes" id="UP000605201">
    <property type="component" value="Unassembled WGS sequence"/>
</dbReference>
<dbReference type="GO" id="GO:0043856">
    <property type="term" value="F:anti-sigma factor antagonist activity"/>
    <property type="evidence" value="ECO:0007669"/>
    <property type="project" value="TreeGrafter"/>
</dbReference>
<dbReference type="PANTHER" id="PTHR33495">
    <property type="entry name" value="ANTI-SIGMA FACTOR ANTAGONIST TM_1081-RELATED-RELATED"/>
    <property type="match status" value="1"/>
</dbReference>
<dbReference type="Gene3D" id="3.30.750.24">
    <property type="entry name" value="STAS domain"/>
    <property type="match status" value="1"/>
</dbReference>
<dbReference type="InterPro" id="IPR002645">
    <property type="entry name" value="STAS_dom"/>
</dbReference>
<reference evidence="2 3" key="1">
    <citation type="submission" date="2020-08" db="EMBL/GenBank/DDBJ databases">
        <title>Bridging the membrane lipid divide: bacteria of the FCB group superphylum have the potential to synthesize archaeal ether lipids.</title>
        <authorList>
            <person name="Villanueva L."/>
            <person name="Von Meijenfeldt F.A.B."/>
            <person name="Westbye A.B."/>
            <person name="Yadav S."/>
            <person name="Hopmans E.C."/>
            <person name="Dutilh B.E."/>
            <person name="Sinninghe Damste J.S."/>
        </authorList>
    </citation>
    <scope>NUCLEOTIDE SEQUENCE [LARGE SCALE GENOMIC DNA]</scope>
    <source>
        <strain evidence="2">NIOZ-UU17</strain>
    </source>
</reference>
<sequence length="121" mass="13398">MASSDTEQQQSKIGIKKVGASSVIDPGKSLTYQNCQELEDLIKGLVGENQTRIILDCKSTSFMDSKLLELLLQLHKELKNRGGAIKITGLNAVCRDILLSTRLINVLFVYEDIAEALRSYP</sequence>
<evidence type="ECO:0000313" key="3">
    <source>
        <dbReference type="Proteomes" id="UP000605201"/>
    </source>
</evidence>
<dbReference type="EMBL" id="JACNIG010000161">
    <property type="protein sequence ID" value="MBC8431639.1"/>
    <property type="molecule type" value="Genomic_DNA"/>
</dbReference>
<dbReference type="InterPro" id="IPR036513">
    <property type="entry name" value="STAS_dom_sf"/>
</dbReference>
<gene>
    <name evidence="2" type="ORF">H8D96_06935</name>
</gene>
<dbReference type="AlphaFoldDB" id="A0A8J6NRY8"/>
<feature type="domain" description="STAS" evidence="1">
    <location>
        <begin position="11"/>
        <end position="120"/>
    </location>
</feature>
<dbReference type="PROSITE" id="PS50801">
    <property type="entry name" value="STAS"/>
    <property type="match status" value="1"/>
</dbReference>
<name>A0A8J6NRY8_9BACT</name>
<organism evidence="2 3">
    <name type="scientific">Candidatus Desulfatibia vada</name>
    <dbReference type="NCBI Taxonomy" id="2841696"/>
    <lineage>
        <taxon>Bacteria</taxon>
        <taxon>Pseudomonadati</taxon>
        <taxon>Thermodesulfobacteriota</taxon>
        <taxon>Desulfobacteria</taxon>
        <taxon>Desulfobacterales</taxon>
        <taxon>Desulfobacterales incertae sedis</taxon>
        <taxon>Candidatus Desulfatibia</taxon>
    </lineage>
</organism>
<dbReference type="Pfam" id="PF01740">
    <property type="entry name" value="STAS"/>
    <property type="match status" value="1"/>
</dbReference>
<dbReference type="SUPFAM" id="SSF52091">
    <property type="entry name" value="SpoIIaa-like"/>
    <property type="match status" value="1"/>
</dbReference>
<evidence type="ECO:0000313" key="2">
    <source>
        <dbReference type="EMBL" id="MBC8431639.1"/>
    </source>
</evidence>
<evidence type="ECO:0000259" key="1">
    <source>
        <dbReference type="PROSITE" id="PS50801"/>
    </source>
</evidence>
<protein>
    <submittedName>
        <fullName evidence="2">STAS domain-containing protein</fullName>
    </submittedName>
</protein>